<dbReference type="Gene3D" id="2.60.210.10">
    <property type="entry name" value="Apoptosis, Tumor Necrosis Factor Receptor Associated Protein 2, Chain A"/>
    <property type="match status" value="1"/>
</dbReference>
<dbReference type="Proteomes" id="UP000677803">
    <property type="component" value="Unassembled WGS sequence"/>
</dbReference>
<comment type="cofactor">
    <cofactor evidence="10 11">
        <name>Zn(2+)</name>
        <dbReference type="ChEBI" id="CHEBI:29105"/>
    </cofactor>
    <text evidence="10 11">Binds 1 zinc ion per subunit.</text>
</comment>
<dbReference type="Pfam" id="PF00629">
    <property type="entry name" value="MAM"/>
    <property type="match status" value="1"/>
</dbReference>
<evidence type="ECO:0000256" key="1">
    <source>
        <dbReference type="ARBA" id="ARBA00022670"/>
    </source>
</evidence>
<dbReference type="AlphaFoldDB" id="A0A8S4BK51"/>
<feature type="active site" evidence="10">
    <location>
        <position position="248"/>
    </location>
</feature>
<keyword evidence="4 10" id="KW-0378">Hydrolase</keyword>
<feature type="binding site" evidence="10">
    <location>
        <position position="247"/>
    </location>
    <ligand>
        <name>Zn(2+)</name>
        <dbReference type="ChEBI" id="CHEBI:29105"/>
        <note>catalytic</note>
    </ligand>
</feature>
<dbReference type="InterPro" id="IPR001506">
    <property type="entry name" value="Peptidase_M12A"/>
</dbReference>
<feature type="domain" description="Peptidase M12A" evidence="13">
    <location>
        <begin position="1"/>
        <end position="101"/>
    </location>
</feature>
<dbReference type="SMART" id="SM00137">
    <property type="entry name" value="MAM"/>
    <property type="match status" value="1"/>
</dbReference>
<name>A0A8S4BK51_9TELE</name>
<dbReference type="Gene3D" id="2.60.120.200">
    <property type="match status" value="1"/>
</dbReference>
<proteinExistence type="predicted"/>
<evidence type="ECO:0000313" key="15">
    <source>
        <dbReference type="Proteomes" id="UP000677803"/>
    </source>
</evidence>
<dbReference type="InterPro" id="IPR002083">
    <property type="entry name" value="MATH/TRAF_dom"/>
</dbReference>
<dbReference type="GO" id="GO:0006508">
    <property type="term" value="P:proteolysis"/>
    <property type="evidence" value="ECO:0007669"/>
    <property type="project" value="UniProtKB-KW"/>
</dbReference>
<dbReference type="InterPro" id="IPR013320">
    <property type="entry name" value="ConA-like_dom_sf"/>
</dbReference>
<dbReference type="PANTHER" id="PTHR10127:SF903">
    <property type="entry name" value="MEPRIN A SUBUNIT"/>
    <property type="match status" value="1"/>
</dbReference>
<protein>
    <recommendedName>
        <fullName evidence="11">Metalloendopeptidase</fullName>
        <ecNumber evidence="11">3.4.24.-</ecNumber>
    </recommendedName>
</protein>
<dbReference type="InterPro" id="IPR034035">
    <property type="entry name" value="Astacin-like_dom"/>
</dbReference>
<keyword evidence="1 10" id="KW-0645">Protease</keyword>
<keyword evidence="8" id="KW-1015">Disulfide bond</keyword>
<keyword evidence="3" id="KW-0732">Signal</keyword>
<dbReference type="InterPro" id="IPR008974">
    <property type="entry name" value="TRAF-like"/>
</dbReference>
<evidence type="ECO:0000256" key="7">
    <source>
        <dbReference type="ARBA" id="ARBA00023145"/>
    </source>
</evidence>
<dbReference type="InterPro" id="IPR024079">
    <property type="entry name" value="MetalloPept_cat_dom_sf"/>
</dbReference>
<dbReference type="PROSITE" id="PS51864">
    <property type="entry name" value="ASTACIN"/>
    <property type="match status" value="2"/>
</dbReference>
<dbReference type="GO" id="GO:0008270">
    <property type="term" value="F:zinc ion binding"/>
    <property type="evidence" value="ECO:0007669"/>
    <property type="project" value="UniProtKB-UniRule"/>
</dbReference>
<evidence type="ECO:0000313" key="14">
    <source>
        <dbReference type="EMBL" id="CAG6014859.1"/>
    </source>
</evidence>
<feature type="active site" evidence="10">
    <location>
        <position position="69"/>
    </location>
</feature>
<dbReference type="InterPro" id="IPR000998">
    <property type="entry name" value="MAM_dom"/>
</dbReference>
<dbReference type="FunFam" id="3.40.390.10:FF:000015">
    <property type="entry name" value="Meprin A subunit"/>
    <property type="match status" value="1"/>
</dbReference>
<feature type="binding site" evidence="10">
    <location>
        <position position="251"/>
    </location>
    <ligand>
        <name>Zn(2+)</name>
        <dbReference type="ChEBI" id="CHEBI:29105"/>
        <note>catalytic</note>
    </ligand>
</feature>
<evidence type="ECO:0000256" key="8">
    <source>
        <dbReference type="ARBA" id="ARBA00023157"/>
    </source>
</evidence>
<evidence type="ECO:0000256" key="5">
    <source>
        <dbReference type="ARBA" id="ARBA00022833"/>
    </source>
</evidence>
<feature type="binding site" evidence="10">
    <location>
        <position position="72"/>
    </location>
    <ligand>
        <name>Zn(2+)</name>
        <dbReference type="ChEBI" id="CHEBI:29105"/>
        <note>catalytic</note>
    </ligand>
</feature>
<dbReference type="PRINTS" id="PR00020">
    <property type="entry name" value="MAMDOMAIN"/>
</dbReference>
<feature type="binding site" evidence="10">
    <location>
        <position position="78"/>
    </location>
    <ligand>
        <name>Zn(2+)</name>
        <dbReference type="ChEBI" id="CHEBI:29105"/>
        <note>catalytic</note>
    </ligand>
</feature>
<accession>A0A8S4BK51</accession>
<evidence type="ECO:0000259" key="12">
    <source>
        <dbReference type="PROSITE" id="PS50060"/>
    </source>
</evidence>
<dbReference type="Pfam" id="PF01400">
    <property type="entry name" value="Astacin"/>
    <property type="match status" value="2"/>
</dbReference>
<dbReference type="GO" id="GO:0016020">
    <property type="term" value="C:membrane"/>
    <property type="evidence" value="ECO:0007669"/>
    <property type="project" value="InterPro"/>
</dbReference>
<keyword evidence="7" id="KW-0865">Zymogen</keyword>
<comment type="caution">
    <text evidence="14">The sequence shown here is derived from an EMBL/GenBank/DDBJ whole genome shotgun (WGS) entry which is preliminary data.</text>
</comment>
<dbReference type="CDD" id="cd06263">
    <property type="entry name" value="MAM"/>
    <property type="match status" value="1"/>
</dbReference>
<dbReference type="OrthoDB" id="291007at2759"/>
<dbReference type="PROSITE" id="PS50060">
    <property type="entry name" value="MAM_2"/>
    <property type="match status" value="1"/>
</dbReference>
<gene>
    <name evidence="14" type="ORF">MMEN_LOCUS19391</name>
</gene>
<dbReference type="PRINTS" id="PR00480">
    <property type="entry name" value="ASTACIN"/>
</dbReference>
<evidence type="ECO:0000256" key="3">
    <source>
        <dbReference type="ARBA" id="ARBA00022729"/>
    </source>
</evidence>
<evidence type="ECO:0000256" key="9">
    <source>
        <dbReference type="ARBA" id="ARBA00023180"/>
    </source>
</evidence>
<evidence type="ECO:0000259" key="13">
    <source>
        <dbReference type="PROSITE" id="PS51864"/>
    </source>
</evidence>
<evidence type="ECO:0000256" key="4">
    <source>
        <dbReference type="ARBA" id="ARBA00022801"/>
    </source>
</evidence>
<keyword evidence="15" id="KW-1185">Reference proteome</keyword>
<dbReference type="SUPFAM" id="SSF55486">
    <property type="entry name" value="Metalloproteases ('zincins'), catalytic domain"/>
    <property type="match status" value="2"/>
</dbReference>
<evidence type="ECO:0000256" key="11">
    <source>
        <dbReference type="RuleBase" id="RU361183"/>
    </source>
</evidence>
<dbReference type="EC" id="3.4.24.-" evidence="11"/>
<dbReference type="SUPFAM" id="SSF49599">
    <property type="entry name" value="TRAF domain-like"/>
    <property type="match status" value="1"/>
</dbReference>
<dbReference type="GO" id="GO:0004222">
    <property type="term" value="F:metalloendopeptidase activity"/>
    <property type="evidence" value="ECO:0007669"/>
    <property type="project" value="UniProtKB-UniRule"/>
</dbReference>
<organism evidence="14 15">
    <name type="scientific">Menidia menidia</name>
    <name type="common">Atlantic silverside</name>
    <dbReference type="NCBI Taxonomy" id="238744"/>
    <lineage>
        <taxon>Eukaryota</taxon>
        <taxon>Metazoa</taxon>
        <taxon>Chordata</taxon>
        <taxon>Craniata</taxon>
        <taxon>Vertebrata</taxon>
        <taxon>Euteleostomi</taxon>
        <taxon>Actinopterygii</taxon>
        <taxon>Neopterygii</taxon>
        <taxon>Teleostei</taxon>
        <taxon>Neoteleostei</taxon>
        <taxon>Acanthomorphata</taxon>
        <taxon>Ovalentaria</taxon>
        <taxon>Atherinomorphae</taxon>
        <taxon>Atheriniformes</taxon>
        <taxon>Atherinopsidae</taxon>
        <taxon>Menidiinae</taxon>
        <taxon>Menidia</taxon>
    </lineage>
</organism>
<keyword evidence="6 10" id="KW-0482">Metalloprotease</keyword>
<reference evidence="14" key="1">
    <citation type="submission" date="2021-05" db="EMBL/GenBank/DDBJ databases">
        <authorList>
            <person name="Tigano A."/>
        </authorList>
    </citation>
    <scope>NUCLEOTIDE SEQUENCE</scope>
</reference>
<dbReference type="EMBL" id="CAJRST010038888">
    <property type="protein sequence ID" value="CAG6014859.1"/>
    <property type="molecule type" value="Genomic_DNA"/>
</dbReference>
<dbReference type="FunFam" id="2.60.210.10:FF:000009">
    <property type="entry name" value="Meprin A subunit"/>
    <property type="match status" value="1"/>
</dbReference>
<evidence type="ECO:0000256" key="6">
    <source>
        <dbReference type="ARBA" id="ARBA00023049"/>
    </source>
</evidence>
<dbReference type="PANTHER" id="PTHR10127">
    <property type="entry name" value="DISCOIDIN, CUB, EGF, LAMININ , AND ZINC METALLOPROTEASE DOMAIN CONTAINING"/>
    <property type="match status" value="1"/>
</dbReference>
<dbReference type="Pfam" id="PF22486">
    <property type="entry name" value="MATH_2"/>
    <property type="match status" value="1"/>
</dbReference>
<dbReference type="Gene3D" id="3.40.390.10">
    <property type="entry name" value="Collagenase (Catalytic Domain)"/>
    <property type="match status" value="2"/>
</dbReference>
<feature type="domain" description="Peptidase M12A" evidence="13">
    <location>
        <begin position="156"/>
        <end position="351"/>
    </location>
</feature>
<feature type="domain" description="MAM" evidence="12">
    <location>
        <begin position="372"/>
        <end position="546"/>
    </location>
</feature>
<comment type="caution">
    <text evidence="10">Lacks conserved residue(s) required for the propagation of feature annotation.</text>
</comment>
<dbReference type="InterPro" id="IPR006026">
    <property type="entry name" value="Peptidase_Metallo"/>
</dbReference>
<feature type="binding site" evidence="10">
    <location>
        <position position="68"/>
    </location>
    <ligand>
        <name>Zn(2+)</name>
        <dbReference type="ChEBI" id="CHEBI:29105"/>
        <note>catalytic</note>
    </ligand>
</feature>
<keyword evidence="9" id="KW-0325">Glycoprotein</keyword>
<keyword evidence="5 10" id="KW-0862">Zinc</keyword>
<feature type="non-terminal residue" evidence="14">
    <location>
        <position position="736"/>
    </location>
</feature>
<dbReference type="SUPFAM" id="SSF49899">
    <property type="entry name" value="Concanavalin A-like lectins/glucanases"/>
    <property type="match status" value="1"/>
</dbReference>
<dbReference type="SMART" id="SM00235">
    <property type="entry name" value="ZnMc"/>
    <property type="match status" value="2"/>
</dbReference>
<evidence type="ECO:0000256" key="2">
    <source>
        <dbReference type="ARBA" id="ARBA00022723"/>
    </source>
</evidence>
<keyword evidence="2 10" id="KW-0479">Metal-binding</keyword>
<feature type="binding site" evidence="10">
    <location>
        <position position="257"/>
    </location>
    <ligand>
        <name>Zn(2+)</name>
        <dbReference type="ChEBI" id="CHEBI:29105"/>
        <note>catalytic</note>
    </ligand>
</feature>
<evidence type="ECO:0000256" key="10">
    <source>
        <dbReference type="PROSITE-ProRule" id="PRU01211"/>
    </source>
</evidence>
<sequence>MNAKGVILRAFEQFRLKTCIDFKPRGSEEYYISFEKKDGCFSYVGKVQPNGQVLSIGRFCDSTDTTEHEILHALGFYHEQSRFDRDNFVTIVLENVLQGSQVFTDENNQAVYGGLLFGRGNFLDMETVKSREFLKGGSAIFTFNFQGRLSPASTQRSIDSAEEKRWTSPIPYVFDEHLGPNAKGVILRAFDSFRVKSCMDFKPRVSEEYYISFEDVNGCFSFIGKVKPNGQVVSIGKHCENVNTVQHELLHTLGFYHEHARHDRDAHVTIVKENIMEGKESNFNVVEREESTTHGVPYDYWSTMHYGKNMFSNGNGSTIITKDPKFQDVIGQSLGMSPLDVLELNLHYKCKFQTMNTVSSFILTDSTIAFMMHCSFSNGSLCQMTQCSHGGKGWEAATQVFGGPESDHTSLASVHSEHGQEGGHFIHVSTASGQEGDSARLETQVMSPKRGCPVQCLQFYYYNSGNRSDVLNIWIREFQDEQDSSGTLRLMGQITGETTSHWKLQHVSLNATKRFQVVFEAQKGAGSSAGGLSVDDINLSETECPHVTLQIDDFEKLLSTSAYGTRIYSPRQYSKEGYAYRLAAILFQSYFGLYAQIVSGDNDDRLEWPCLQRQITFQMLDQNPNIQLQMFKQKSFTTNKNQKFSDGTSHWDKPRKAGEQFVDDNHESIFAGPLLGFDRFASLKEMRYREFLKGGSAIFTLESQDITPLFNESSLPCSKVGPDSSHCRHFTPYIKQ</sequence>
<dbReference type="CDD" id="cd04280">
    <property type="entry name" value="ZnMc_astacin_like"/>
    <property type="match status" value="1"/>
</dbReference>